<dbReference type="GO" id="GO:0003960">
    <property type="term" value="F:quinone reductase (NADPH) activity"/>
    <property type="evidence" value="ECO:0007669"/>
    <property type="project" value="InterPro"/>
</dbReference>
<dbReference type="AlphaFoldDB" id="A0A926JE51"/>
<evidence type="ECO:0000313" key="4">
    <source>
        <dbReference type="EMBL" id="MBC9247808.1"/>
    </source>
</evidence>
<comment type="caution">
    <text evidence="4">The sequence shown here is derived from an EMBL/GenBank/DDBJ whole genome shotgun (WGS) entry which is preliminary data.</text>
</comment>
<keyword evidence="2" id="KW-0560">Oxidoreductase</keyword>
<gene>
    <name evidence="4" type="ORF">H4P12_14095</name>
</gene>
<evidence type="ECO:0000259" key="3">
    <source>
        <dbReference type="SMART" id="SM00829"/>
    </source>
</evidence>
<dbReference type="Gene3D" id="3.40.50.720">
    <property type="entry name" value="NAD(P)-binding Rossmann-like Domain"/>
    <property type="match status" value="1"/>
</dbReference>
<protein>
    <submittedName>
        <fullName evidence="4">Quinone oxidoreductase</fullName>
    </submittedName>
</protein>
<dbReference type="PANTHER" id="PTHR48106:SF13">
    <property type="entry name" value="QUINONE OXIDOREDUCTASE-RELATED"/>
    <property type="match status" value="1"/>
</dbReference>
<keyword evidence="5" id="KW-1185">Reference proteome</keyword>
<dbReference type="InterPro" id="IPR047618">
    <property type="entry name" value="QOR-like"/>
</dbReference>
<evidence type="ECO:0000313" key="5">
    <source>
        <dbReference type="Proteomes" id="UP000608594"/>
    </source>
</evidence>
<dbReference type="Pfam" id="PF08240">
    <property type="entry name" value="ADH_N"/>
    <property type="match status" value="1"/>
</dbReference>
<dbReference type="InterPro" id="IPR013154">
    <property type="entry name" value="ADH-like_N"/>
</dbReference>
<dbReference type="RefSeq" id="WP_187794304.1">
    <property type="nucleotide sequence ID" value="NZ_JACOQL010000004.1"/>
</dbReference>
<dbReference type="PANTHER" id="PTHR48106">
    <property type="entry name" value="QUINONE OXIDOREDUCTASE PIG3-RELATED"/>
    <property type="match status" value="1"/>
</dbReference>
<evidence type="ECO:0000256" key="2">
    <source>
        <dbReference type="ARBA" id="ARBA00023002"/>
    </source>
</evidence>
<evidence type="ECO:0000256" key="1">
    <source>
        <dbReference type="ARBA" id="ARBA00022857"/>
    </source>
</evidence>
<dbReference type="InterPro" id="IPR011032">
    <property type="entry name" value="GroES-like_sf"/>
</dbReference>
<dbReference type="InterPro" id="IPR013149">
    <property type="entry name" value="ADH-like_C"/>
</dbReference>
<dbReference type="Gene3D" id="3.90.180.10">
    <property type="entry name" value="Medium-chain alcohol dehydrogenases, catalytic domain"/>
    <property type="match status" value="1"/>
</dbReference>
<dbReference type="Pfam" id="PF00107">
    <property type="entry name" value="ADH_zinc_N"/>
    <property type="match status" value="1"/>
</dbReference>
<dbReference type="Proteomes" id="UP000608594">
    <property type="component" value="Unassembled WGS sequence"/>
</dbReference>
<dbReference type="GO" id="GO:0070402">
    <property type="term" value="F:NADPH binding"/>
    <property type="evidence" value="ECO:0007669"/>
    <property type="project" value="TreeGrafter"/>
</dbReference>
<dbReference type="GO" id="GO:0005829">
    <property type="term" value="C:cytosol"/>
    <property type="evidence" value="ECO:0007669"/>
    <property type="project" value="TreeGrafter"/>
</dbReference>
<dbReference type="InterPro" id="IPR036291">
    <property type="entry name" value="NAD(P)-bd_dom_sf"/>
</dbReference>
<accession>A0A926JE51</accession>
<dbReference type="SUPFAM" id="SSF51735">
    <property type="entry name" value="NAD(P)-binding Rossmann-fold domains"/>
    <property type="match status" value="1"/>
</dbReference>
<dbReference type="CDD" id="cd05286">
    <property type="entry name" value="QOR2"/>
    <property type="match status" value="1"/>
</dbReference>
<dbReference type="SUPFAM" id="SSF50129">
    <property type="entry name" value="GroES-like"/>
    <property type="match status" value="1"/>
</dbReference>
<dbReference type="GO" id="GO:0035925">
    <property type="term" value="F:mRNA 3'-UTR AU-rich region binding"/>
    <property type="evidence" value="ECO:0007669"/>
    <property type="project" value="TreeGrafter"/>
</dbReference>
<keyword evidence="1" id="KW-0521">NADP</keyword>
<proteinExistence type="predicted"/>
<sequence>MTQAQAVRLEQTGSPEVLTFQEVDLPSPGEGEIQIRQTAIGLNFLDIYHRRGGYGAPLPLPSGLGVEGVGEITAIGRGVTDFEVGQRIAYVGGPPGAYATMRNLPAARALAAPEGIGNAELAAIIFKGLTAEYLIHRCAPIRKRHLVLFHAAAGGVGSIATHWMHRIGATVFATVGSEEKAEIARANGCDYVINYNEQDFEAEVKRLTKGRGVDVVFDSVGADTFDKSLNSLRQRGLMVSFGEASGPIPPVGVGTLGAKGSLYLTRPSIAHYTNVRDEYQAGADNLFRAIRKGDVKPPRITTYPLADVQKAHADVEGRRTIGSVVLLP</sequence>
<dbReference type="FunFam" id="3.40.50.720:FF:000053">
    <property type="entry name" value="Quinone oxidoreductase 1"/>
    <property type="match status" value="1"/>
</dbReference>
<dbReference type="SMART" id="SM00829">
    <property type="entry name" value="PKS_ER"/>
    <property type="match status" value="1"/>
</dbReference>
<name>A0A926JE51_9RHOB</name>
<dbReference type="InterPro" id="IPR020843">
    <property type="entry name" value="ER"/>
</dbReference>
<feature type="domain" description="Enoyl reductase (ER)" evidence="3">
    <location>
        <begin position="13"/>
        <end position="326"/>
    </location>
</feature>
<dbReference type="EMBL" id="JACOQL010000004">
    <property type="protein sequence ID" value="MBC9247808.1"/>
    <property type="molecule type" value="Genomic_DNA"/>
</dbReference>
<organism evidence="4 5">
    <name type="scientific">Paracoccus amoyensis</name>
    <dbReference type="NCBI Taxonomy" id="2760093"/>
    <lineage>
        <taxon>Bacteria</taxon>
        <taxon>Pseudomonadati</taxon>
        <taxon>Pseudomonadota</taxon>
        <taxon>Alphaproteobacteria</taxon>
        <taxon>Rhodobacterales</taxon>
        <taxon>Paracoccaceae</taxon>
        <taxon>Paracoccus</taxon>
    </lineage>
</organism>
<reference evidence="4" key="1">
    <citation type="submission" date="2020-08" db="EMBL/GenBank/DDBJ databases">
        <title>Paracoccus amoyensis sp. nov., isolated from the surface seawater at coast of Xiamen, Fujian.</title>
        <authorList>
            <person name="Lyu L."/>
        </authorList>
    </citation>
    <scope>NUCLEOTIDE SEQUENCE</scope>
    <source>
        <strain evidence="4">11-3</strain>
    </source>
</reference>